<organism evidence="3 4">
    <name type="scientific">Gonapodya prolifera (strain JEL478)</name>
    <name type="common">Monoblepharis prolifera</name>
    <dbReference type="NCBI Taxonomy" id="1344416"/>
    <lineage>
        <taxon>Eukaryota</taxon>
        <taxon>Fungi</taxon>
        <taxon>Fungi incertae sedis</taxon>
        <taxon>Chytridiomycota</taxon>
        <taxon>Chytridiomycota incertae sedis</taxon>
        <taxon>Monoblepharidomycetes</taxon>
        <taxon>Monoblepharidales</taxon>
        <taxon>Gonapodyaceae</taxon>
        <taxon>Gonapodya</taxon>
    </lineage>
</organism>
<dbReference type="InterPro" id="IPR011330">
    <property type="entry name" value="Glyco_hydro/deAcase_b/a-brl"/>
</dbReference>
<dbReference type="GO" id="GO:0016810">
    <property type="term" value="F:hydrolase activity, acting on carbon-nitrogen (but not peptide) bonds"/>
    <property type="evidence" value="ECO:0007669"/>
    <property type="project" value="InterPro"/>
</dbReference>
<feature type="region of interest" description="Disordered" evidence="1">
    <location>
        <begin position="40"/>
        <end position="66"/>
    </location>
</feature>
<dbReference type="Pfam" id="PF01522">
    <property type="entry name" value="Polysacc_deac_1"/>
    <property type="match status" value="1"/>
</dbReference>
<dbReference type="SUPFAM" id="SSF88713">
    <property type="entry name" value="Glycoside hydrolase/deacetylase"/>
    <property type="match status" value="1"/>
</dbReference>
<dbReference type="OrthoDB" id="9970124at2759"/>
<dbReference type="GO" id="GO:0005975">
    <property type="term" value="P:carbohydrate metabolic process"/>
    <property type="evidence" value="ECO:0007669"/>
    <property type="project" value="InterPro"/>
</dbReference>
<accession>A0A139A5L9</accession>
<dbReference type="Gene3D" id="3.20.20.370">
    <property type="entry name" value="Glycoside hydrolase/deacetylase"/>
    <property type="match status" value="1"/>
</dbReference>
<dbReference type="PROSITE" id="PS51677">
    <property type="entry name" value="NODB"/>
    <property type="match status" value="1"/>
</dbReference>
<name>A0A139A5L9_GONPJ</name>
<dbReference type="PANTHER" id="PTHR43123">
    <property type="entry name" value="POLYSACCHARIDE DEACETYLASE-RELATED"/>
    <property type="match status" value="1"/>
</dbReference>
<evidence type="ECO:0000256" key="1">
    <source>
        <dbReference type="SAM" id="MobiDB-lite"/>
    </source>
</evidence>
<dbReference type="InterPro" id="IPR002509">
    <property type="entry name" value="NODB_dom"/>
</dbReference>
<reference evidence="3 4" key="1">
    <citation type="journal article" date="2015" name="Genome Biol. Evol.">
        <title>Phylogenomic analyses indicate that early fungi evolved digesting cell walls of algal ancestors of land plants.</title>
        <authorList>
            <person name="Chang Y."/>
            <person name="Wang S."/>
            <person name="Sekimoto S."/>
            <person name="Aerts A.L."/>
            <person name="Choi C."/>
            <person name="Clum A."/>
            <person name="LaButti K.M."/>
            <person name="Lindquist E.A."/>
            <person name="Yee Ngan C."/>
            <person name="Ohm R.A."/>
            <person name="Salamov A.A."/>
            <person name="Grigoriev I.V."/>
            <person name="Spatafora J.W."/>
            <person name="Berbee M.L."/>
        </authorList>
    </citation>
    <scope>NUCLEOTIDE SEQUENCE [LARGE SCALE GENOMIC DNA]</scope>
    <source>
        <strain evidence="3 4">JEL478</strain>
    </source>
</reference>
<dbReference type="AlphaFoldDB" id="A0A139A5L9"/>
<keyword evidence="4" id="KW-1185">Reference proteome</keyword>
<evidence type="ECO:0000259" key="2">
    <source>
        <dbReference type="PROSITE" id="PS51677"/>
    </source>
</evidence>
<proteinExistence type="predicted"/>
<dbReference type="EMBL" id="KQ965797">
    <property type="protein sequence ID" value="KXS11765.1"/>
    <property type="molecule type" value="Genomic_DNA"/>
</dbReference>
<feature type="domain" description="NodB homology" evidence="2">
    <location>
        <begin position="69"/>
        <end position="300"/>
    </location>
</feature>
<dbReference type="OMA" id="ESCFEYG"/>
<sequence>MAHFPPRDLVGYGPDTPKFEWPGGAKLAISFVVNYEEGGETSITNGDERNEIGLNESPPSQPRYGSRDVNMETMYEYGSRVGVWRIARAFEKRDMRFTVYAVGRAVELNPSCIKTLHAAGHEIGSHHYRWTNYGALPLETVREHTESCIKAIRDACGQPPTGWYTGGPGGPTPESRREVIKACKKEGVELVWESDSYNDDLPYYTWEFEDVIGGPMLIIPYTLDNNDLKFAVPPGFSNPNDFVDYIKDSIDVLLEEGRSGHPKMMSVGLHCRLMGRPGRAAALDRVLEYVKSLGPEVWVATRSEIAQFWTKTFPKPTKRAAAAVAAV</sequence>
<evidence type="ECO:0000313" key="3">
    <source>
        <dbReference type="EMBL" id="KXS11765.1"/>
    </source>
</evidence>
<dbReference type="PANTHER" id="PTHR43123:SF1">
    <property type="entry name" value="POLYSACCHARIDE DEACETYLASE-RELATED"/>
    <property type="match status" value="1"/>
</dbReference>
<dbReference type="Proteomes" id="UP000070544">
    <property type="component" value="Unassembled WGS sequence"/>
</dbReference>
<gene>
    <name evidence="3" type="ORF">M427DRAFT_72659</name>
</gene>
<protein>
    <submittedName>
        <fullName evidence="3">Carbohydrate esterase family 4 protein</fullName>
    </submittedName>
</protein>
<evidence type="ECO:0000313" key="4">
    <source>
        <dbReference type="Proteomes" id="UP000070544"/>
    </source>
</evidence>
<dbReference type="STRING" id="1344416.A0A139A5L9"/>